<name>A0A9N9ZQ12_9HYPO</name>
<proteinExistence type="predicted"/>
<keyword evidence="2" id="KW-1185">Reference proteome</keyword>
<reference evidence="1 2" key="2">
    <citation type="submission" date="2021-10" db="EMBL/GenBank/DDBJ databases">
        <authorList>
            <person name="Piombo E."/>
        </authorList>
    </citation>
    <scope>NUCLEOTIDE SEQUENCE [LARGE SCALE GENOMIC DNA]</scope>
</reference>
<protein>
    <submittedName>
        <fullName evidence="1">Uncharacterized protein</fullName>
    </submittedName>
</protein>
<evidence type="ECO:0000313" key="2">
    <source>
        <dbReference type="Proteomes" id="UP000775872"/>
    </source>
</evidence>
<gene>
    <name evidence="1" type="ORF">CSOL1703_00008102</name>
</gene>
<organism evidence="1 2">
    <name type="scientific">Clonostachys solani</name>
    <dbReference type="NCBI Taxonomy" id="160281"/>
    <lineage>
        <taxon>Eukaryota</taxon>
        <taxon>Fungi</taxon>
        <taxon>Dikarya</taxon>
        <taxon>Ascomycota</taxon>
        <taxon>Pezizomycotina</taxon>
        <taxon>Sordariomycetes</taxon>
        <taxon>Hypocreomycetidae</taxon>
        <taxon>Hypocreales</taxon>
        <taxon>Bionectriaceae</taxon>
        <taxon>Clonostachys</taxon>
    </lineage>
</organism>
<comment type="caution">
    <text evidence="1">The sequence shown here is derived from an EMBL/GenBank/DDBJ whole genome shotgun (WGS) entry which is preliminary data.</text>
</comment>
<dbReference type="Proteomes" id="UP000775872">
    <property type="component" value="Unassembled WGS sequence"/>
</dbReference>
<reference evidence="2" key="1">
    <citation type="submission" date="2019-06" db="EMBL/GenBank/DDBJ databases">
        <authorList>
            <person name="Broberg M."/>
        </authorList>
    </citation>
    <scope>NUCLEOTIDE SEQUENCE [LARGE SCALE GENOMIC DNA]</scope>
</reference>
<sequence length="123" mass="13750">MNRIRAVSLIVQFDYVNLSAEALGIIRGWAHLWRGYSERPVGGRACKLSTDFRALGELNIVVDTGRRWRSQDYEGSTNNAGVDGWSLGTIGISSQGTENIDLEFLGMLWDGFGLRMANVKRRN</sequence>
<accession>A0A9N9ZQ12</accession>
<dbReference type="EMBL" id="CABFOC020000091">
    <property type="protein sequence ID" value="CAH0059069.1"/>
    <property type="molecule type" value="Genomic_DNA"/>
</dbReference>
<dbReference type="AlphaFoldDB" id="A0A9N9ZQ12"/>
<evidence type="ECO:0000313" key="1">
    <source>
        <dbReference type="EMBL" id="CAH0059069.1"/>
    </source>
</evidence>